<accession>A0AAD4BHP4</accession>
<sequence>MLLKGPCGRHMDLGVQLPNSKSYYPCPMMLMLGRTCMTAQHAHHETNATSPRGGEIRVVHNQIKWAGDSESRVVHSLDHGDERDLTSRELERCLWRG</sequence>
<comment type="caution">
    <text evidence="1">The sequence shown here is derived from an EMBL/GenBank/DDBJ whole genome shotgun (WGS) entry which is preliminary data.</text>
</comment>
<proteinExistence type="predicted"/>
<keyword evidence="2" id="KW-1185">Reference proteome</keyword>
<dbReference type="EMBL" id="WHUW01000056">
    <property type="protein sequence ID" value="KAF8430861.1"/>
    <property type="molecule type" value="Genomic_DNA"/>
</dbReference>
<dbReference type="AlphaFoldDB" id="A0AAD4BHP4"/>
<reference evidence="1" key="1">
    <citation type="submission" date="2019-10" db="EMBL/GenBank/DDBJ databases">
        <authorList>
            <consortium name="DOE Joint Genome Institute"/>
            <person name="Kuo A."/>
            <person name="Miyauchi S."/>
            <person name="Kiss E."/>
            <person name="Drula E."/>
            <person name="Kohler A."/>
            <person name="Sanchez-Garcia M."/>
            <person name="Andreopoulos B."/>
            <person name="Barry K.W."/>
            <person name="Bonito G."/>
            <person name="Buee M."/>
            <person name="Carver A."/>
            <person name="Chen C."/>
            <person name="Cichocki N."/>
            <person name="Clum A."/>
            <person name="Culley D."/>
            <person name="Crous P.W."/>
            <person name="Fauchery L."/>
            <person name="Girlanda M."/>
            <person name="Hayes R."/>
            <person name="Keri Z."/>
            <person name="LaButti K."/>
            <person name="Lipzen A."/>
            <person name="Lombard V."/>
            <person name="Magnuson J."/>
            <person name="Maillard F."/>
            <person name="Morin E."/>
            <person name="Murat C."/>
            <person name="Nolan M."/>
            <person name="Ohm R."/>
            <person name="Pangilinan J."/>
            <person name="Pereira M."/>
            <person name="Perotto S."/>
            <person name="Peter M."/>
            <person name="Riley R."/>
            <person name="Sitrit Y."/>
            <person name="Stielow B."/>
            <person name="Szollosi G."/>
            <person name="Zifcakova L."/>
            <person name="Stursova M."/>
            <person name="Spatafora J.W."/>
            <person name="Tedersoo L."/>
            <person name="Vaario L.-M."/>
            <person name="Yamada A."/>
            <person name="Yan M."/>
            <person name="Wang P."/>
            <person name="Xu J."/>
            <person name="Bruns T."/>
            <person name="Baldrian P."/>
            <person name="Vilgalys R."/>
            <person name="Henrissat B."/>
            <person name="Grigoriev I.V."/>
            <person name="Hibbett D."/>
            <person name="Nagy L.G."/>
            <person name="Martin F.M."/>
        </authorList>
    </citation>
    <scope>NUCLEOTIDE SEQUENCE</scope>
    <source>
        <strain evidence="1">BED1</strain>
    </source>
</reference>
<gene>
    <name evidence="1" type="ORF">L210DRAFT_3561462</name>
</gene>
<evidence type="ECO:0000313" key="2">
    <source>
        <dbReference type="Proteomes" id="UP001194468"/>
    </source>
</evidence>
<name>A0AAD4BHP4_BOLED</name>
<protein>
    <submittedName>
        <fullName evidence="1">Uncharacterized protein</fullName>
    </submittedName>
</protein>
<reference evidence="1" key="2">
    <citation type="journal article" date="2020" name="Nat. Commun.">
        <title>Large-scale genome sequencing of mycorrhizal fungi provides insights into the early evolution of symbiotic traits.</title>
        <authorList>
            <person name="Miyauchi S."/>
            <person name="Kiss E."/>
            <person name="Kuo A."/>
            <person name="Drula E."/>
            <person name="Kohler A."/>
            <person name="Sanchez-Garcia M."/>
            <person name="Morin E."/>
            <person name="Andreopoulos B."/>
            <person name="Barry K.W."/>
            <person name="Bonito G."/>
            <person name="Buee M."/>
            <person name="Carver A."/>
            <person name="Chen C."/>
            <person name="Cichocki N."/>
            <person name="Clum A."/>
            <person name="Culley D."/>
            <person name="Crous P.W."/>
            <person name="Fauchery L."/>
            <person name="Girlanda M."/>
            <person name="Hayes R.D."/>
            <person name="Keri Z."/>
            <person name="LaButti K."/>
            <person name="Lipzen A."/>
            <person name="Lombard V."/>
            <person name="Magnuson J."/>
            <person name="Maillard F."/>
            <person name="Murat C."/>
            <person name="Nolan M."/>
            <person name="Ohm R.A."/>
            <person name="Pangilinan J."/>
            <person name="Pereira M.F."/>
            <person name="Perotto S."/>
            <person name="Peter M."/>
            <person name="Pfister S."/>
            <person name="Riley R."/>
            <person name="Sitrit Y."/>
            <person name="Stielow J.B."/>
            <person name="Szollosi G."/>
            <person name="Zifcakova L."/>
            <person name="Stursova M."/>
            <person name="Spatafora J.W."/>
            <person name="Tedersoo L."/>
            <person name="Vaario L.M."/>
            <person name="Yamada A."/>
            <person name="Yan M."/>
            <person name="Wang P."/>
            <person name="Xu J."/>
            <person name="Bruns T."/>
            <person name="Baldrian P."/>
            <person name="Vilgalys R."/>
            <person name="Dunand C."/>
            <person name="Henrissat B."/>
            <person name="Grigoriev I.V."/>
            <person name="Hibbett D."/>
            <person name="Nagy L.G."/>
            <person name="Martin F.M."/>
        </authorList>
    </citation>
    <scope>NUCLEOTIDE SEQUENCE</scope>
    <source>
        <strain evidence="1">BED1</strain>
    </source>
</reference>
<evidence type="ECO:0000313" key="1">
    <source>
        <dbReference type="EMBL" id="KAF8430861.1"/>
    </source>
</evidence>
<dbReference type="Proteomes" id="UP001194468">
    <property type="component" value="Unassembled WGS sequence"/>
</dbReference>
<organism evidence="1 2">
    <name type="scientific">Boletus edulis BED1</name>
    <dbReference type="NCBI Taxonomy" id="1328754"/>
    <lineage>
        <taxon>Eukaryota</taxon>
        <taxon>Fungi</taxon>
        <taxon>Dikarya</taxon>
        <taxon>Basidiomycota</taxon>
        <taxon>Agaricomycotina</taxon>
        <taxon>Agaricomycetes</taxon>
        <taxon>Agaricomycetidae</taxon>
        <taxon>Boletales</taxon>
        <taxon>Boletineae</taxon>
        <taxon>Boletaceae</taxon>
        <taxon>Boletoideae</taxon>
        <taxon>Boletus</taxon>
    </lineage>
</organism>